<evidence type="ECO:0000313" key="2">
    <source>
        <dbReference type="EMBL" id="PJA47433.1"/>
    </source>
</evidence>
<name>A0A2M7XHT5_9BACT</name>
<dbReference type="AlphaFoldDB" id="A0A2M7XHT5"/>
<protein>
    <recommendedName>
        <fullName evidence="1">Hemerythrin-like domain-containing protein</fullName>
    </recommendedName>
</protein>
<dbReference type="InterPro" id="IPR012312">
    <property type="entry name" value="Hemerythrin-like"/>
</dbReference>
<proteinExistence type="predicted"/>
<dbReference type="Proteomes" id="UP000229749">
    <property type="component" value="Unassembled WGS sequence"/>
</dbReference>
<sequence>MKRGQFKDCIRNAKWLFIFMNHVSMFMDADHQYLVRLLDEVIAEKIDSQRAKNIFAIFSIHLEKHILLEDQILFPRFDEYIGLKKGMGPSVIAKRDHENILKLLDQVKQAFENYNLQKIHYAGHHLYRALTKHHEREGQIQYPLSNKFIPEDEWKSILFTIYGVKIYSILPTLQ</sequence>
<comment type="caution">
    <text evidence="2">The sequence shown here is derived from an EMBL/GenBank/DDBJ whole genome shotgun (WGS) entry which is preliminary data.</text>
</comment>
<evidence type="ECO:0000259" key="1">
    <source>
        <dbReference type="Pfam" id="PF01814"/>
    </source>
</evidence>
<dbReference type="Pfam" id="PF01814">
    <property type="entry name" value="Hemerythrin"/>
    <property type="match status" value="1"/>
</dbReference>
<reference evidence="3" key="1">
    <citation type="submission" date="2017-09" db="EMBL/GenBank/DDBJ databases">
        <title>Depth-based differentiation of microbial function through sediment-hosted aquifers and enrichment of novel symbionts in the deep terrestrial subsurface.</title>
        <authorList>
            <person name="Probst A.J."/>
            <person name="Ladd B."/>
            <person name="Jarett J.K."/>
            <person name="Geller-Mcgrath D.E."/>
            <person name="Sieber C.M.K."/>
            <person name="Emerson J.B."/>
            <person name="Anantharaman K."/>
            <person name="Thomas B.C."/>
            <person name="Malmstrom R."/>
            <person name="Stieglmeier M."/>
            <person name="Klingl A."/>
            <person name="Woyke T."/>
            <person name="Ryan C.M."/>
            <person name="Banfield J.F."/>
        </authorList>
    </citation>
    <scope>NUCLEOTIDE SEQUENCE [LARGE SCALE GENOMIC DNA]</scope>
</reference>
<gene>
    <name evidence="2" type="ORF">CO172_01585</name>
</gene>
<organism evidence="2 3">
    <name type="scientific">Candidatus Uhrbacteria bacterium CG_4_9_14_3_um_filter_36_7</name>
    <dbReference type="NCBI Taxonomy" id="1975033"/>
    <lineage>
        <taxon>Bacteria</taxon>
        <taxon>Candidatus Uhriibacteriota</taxon>
    </lineage>
</organism>
<dbReference type="Gene3D" id="1.20.120.520">
    <property type="entry name" value="nmb1532 protein domain like"/>
    <property type="match status" value="1"/>
</dbReference>
<accession>A0A2M7XHT5</accession>
<feature type="domain" description="Hemerythrin-like" evidence="1">
    <location>
        <begin position="26"/>
        <end position="115"/>
    </location>
</feature>
<evidence type="ECO:0000313" key="3">
    <source>
        <dbReference type="Proteomes" id="UP000229749"/>
    </source>
</evidence>
<dbReference type="EMBL" id="PFWS01000022">
    <property type="protein sequence ID" value="PJA47433.1"/>
    <property type="molecule type" value="Genomic_DNA"/>
</dbReference>